<evidence type="ECO:0000256" key="2">
    <source>
        <dbReference type="SAM" id="SignalP"/>
    </source>
</evidence>
<keyword evidence="1 2" id="KW-0732">Signal</keyword>
<protein>
    <recommendedName>
        <fullName evidence="5">DUF4292 domain-containing protein</fullName>
    </recommendedName>
</protein>
<keyword evidence="4" id="KW-1185">Reference proteome</keyword>
<evidence type="ECO:0000313" key="3">
    <source>
        <dbReference type="EMBL" id="AJF06932.1"/>
    </source>
</evidence>
<dbReference type="STRING" id="483547.GSUB_10715"/>
<evidence type="ECO:0000313" key="4">
    <source>
        <dbReference type="Proteomes" id="UP000035036"/>
    </source>
</evidence>
<feature type="chain" id="PRO_5002101879" description="DUF4292 domain-containing protein" evidence="2">
    <location>
        <begin position="20"/>
        <end position="259"/>
    </location>
</feature>
<dbReference type="InterPro" id="IPR029046">
    <property type="entry name" value="LolA/LolB/LppX"/>
</dbReference>
<dbReference type="AlphaFoldDB" id="A0A0B5FFL1"/>
<gene>
    <name evidence="3" type="ORF">GSUB_10715</name>
</gene>
<dbReference type="RefSeq" id="WP_040200763.1">
    <property type="nucleotide sequence ID" value="NZ_CP010311.1"/>
</dbReference>
<evidence type="ECO:0000256" key="1">
    <source>
        <dbReference type="ARBA" id="ARBA00022729"/>
    </source>
</evidence>
<accession>A0A0B5FFL1</accession>
<reference evidence="3 4" key="1">
    <citation type="journal article" date="2015" name="Genome Announc.">
        <title>Genomes of Geoalkalibacter ferrihydriticus Z-0531T and Geoalkalibacter subterraneus Red1T, Two Haloalkaliphilic Metal-Reducing Deltaproteobacteria.</title>
        <authorList>
            <person name="Badalamenti J.P."/>
            <person name="Krajmalnik-Brown R."/>
            <person name="Torres C.I."/>
            <person name="Bond D.R."/>
        </authorList>
    </citation>
    <scope>NUCLEOTIDE SEQUENCE [LARGE SCALE GENOMIC DNA]</scope>
    <source>
        <strain evidence="3 4">Red1</strain>
    </source>
</reference>
<dbReference type="Proteomes" id="UP000035036">
    <property type="component" value="Chromosome"/>
</dbReference>
<dbReference type="EMBL" id="CP010311">
    <property type="protein sequence ID" value="AJF06932.1"/>
    <property type="molecule type" value="Genomic_DNA"/>
</dbReference>
<dbReference type="SUPFAM" id="SSF89392">
    <property type="entry name" value="Prokaryotic lipoproteins and lipoprotein localization factors"/>
    <property type="match status" value="1"/>
</dbReference>
<feature type="signal peptide" evidence="2">
    <location>
        <begin position="1"/>
        <end position="19"/>
    </location>
</feature>
<sequence>MKFLILLIGLVFLSSCAPVAPPSRPPVAPIESPERMADRLLARIEAQAGAFNSLSGMAKVRISHPERNINANQVLFVQKPDRFRAEVLSPFGNPLLMTAANGRQLDAYIPSKGRFYRGEPDLENLQRFIPIPLRLTDLVHIMLYDPLMIDFQVRRAALEGAGYRLDLLADNGVRQALLFDDRLRMLQTGYFVDDELQFQIEYDNFTESGPAFPLSIEIDMPFYRTNVSLSFREPEINPDIPEKRFSLTPPDGVRVLPFP</sequence>
<dbReference type="KEGG" id="gsb:GSUB_10715"/>
<dbReference type="OrthoDB" id="5405540at2"/>
<dbReference type="Gene3D" id="2.50.20.10">
    <property type="entry name" value="Lipoprotein localisation LolA/LolB/LppX"/>
    <property type="match status" value="1"/>
</dbReference>
<evidence type="ECO:0008006" key="5">
    <source>
        <dbReference type="Google" id="ProtNLM"/>
    </source>
</evidence>
<dbReference type="PROSITE" id="PS51257">
    <property type="entry name" value="PROKAR_LIPOPROTEIN"/>
    <property type="match status" value="1"/>
</dbReference>
<dbReference type="HOGENOM" id="CLU_1080632_0_0_7"/>
<organism evidence="3 4">
    <name type="scientific">Geoalkalibacter subterraneus</name>
    <dbReference type="NCBI Taxonomy" id="483547"/>
    <lineage>
        <taxon>Bacteria</taxon>
        <taxon>Pseudomonadati</taxon>
        <taxon>Thermodesulfobacteriota</taxon>
        <taxon>Desulfuromonadia</taxon>
        <taxon>Desulfuromonadales</taxon>
        <taxon>Geoalkalibacteraceae</taxon>
        <taxon>Geoalkalibacter</taxon>
    </lineage>
</organism>
<name>A0A0B5FFL1_9BACT</name>
<proteinExistence type="predicted"/>